<gene>
    <name evidence="1" type="ORF">CVN68_08835</name>
</gene>
<dbReference type="PANTHER" id="PTHR35580">
    <property type="entry name" value="CELL SURFACE GLYCOPROTEIN (S-LAYER PROTEIN)-LIKE PROTEIN"/>
    <property type="match status" value="1"/>
</dbReference>
<dbReference type="AlphaFoldDB" id="A0A2K8MDZ4"/>
<dbReference type="Proteomes" id="UP000229081">
    <property type="component" value="Chromosome"/>
</dbReference>
<reference evidence="1 2" key="1">
    <citation type="submission" date="2017-11" db="EMBL/GenBank/DDBJ databases">
        <title>Complete genome sequence of Sphingomonas sp. Strain Cra20, a psychrotolerant potential plant growth promoting rhizobacteria.</title>
        <authorList>
            <person name="Luo Y."/>
        </authorList>
    </citation>
    <scope>NUCLEOTIDE SEQUENCE [LARGE SCALE GENOMIC DNA]</scope>
    <source>
        <strain evidence="1 2">Cra20</strain>
    </source>
</reference>
<dbReference type="PANTHER" id="PTHR35580:SF1">
    <property type="entry name" value="PHYTASE-LIKE DOMAIN-CONTAINING PROTEIN"/>
    <property type="match status" value="1"/>
</dbReference>
<protein>
    <submittedName>
        <fullName evidence="1">Uncharacterized protein</fullName>
    </submittedName>
</protein>
<dbReference type="InterPro" id="IPR015943">
    <property type="entry name" value="WD40/YVTN_repeat-like_dom_sf"/>
</dbReference>
<evidence type="ECO:0000313" key="2">
    <source>
        <dbReference type="Proteomes" id="UP000229081"/>
    </source>
</evidence>
<proteinExistence type="predicted"/>
<keyword evidence="2" id="KW-1185">Reference proteome</keyword>
<dbReference type="KEGG" id="sphc:CVN68_08835"/>
<accession>A0A2K8MDZ4</accession>
<dbReference type="InterPro" id="IPR052918">
    <property type="entry name" value="Motility_Chemotaxis_Reg"/>
</dbReference>
<name>A0A2K8MDZ4_9SPHN</name>
<dbReference type="SUPFAM" id="SSF63829">
    <property type="entry name" value="Calcium-dependent phosphotriesterase"/>
    <property type="match status" value="1"/>
</dbReference>
<evidence type="ECO:0000313" key="1">
    <source>
        <dbReference type="EMBL" id="ATY32067.1"/>
    </source>
</evidence>
<organism evidence="1 2">
    <name type="scientific">Sphingomonas psychrotolerans</name>
    <dbReference type="NCBI Taxonomy" id="1327635"/>
    <lineage>
        <taxon>Bacteria</taxon>
        <taxon>Pseudomonadati</taxon>
        <taxon>Pseudomonadota</taxon>
        <taxon>Alphaproteobacteria</taxon>
        <taxon>Sphingomonadales</taxon>
        <taxon>Sphingomonadaceae</taxon>
        <taxon>Sphingomonas</taxon>
    </lineage>
</organism>
<dbReference type="OrthoDB" id="7196243at2"/>
<dbReference type="Gene3D" id="2.130.10.10">
    <property type="entry name" value="YVTN repeat-like/Quinoprotein amine dehydrogenase"/>
    <property type="match status" value="1"/>
</dbReference>
<dbReference type="EMBL" id="CP024923">
    <property type="protein sequence ID" value="ATY32067.1"/>
    <property type="molecule type" value="Genomic_DNA"/>
</dbReference>
<sequence length="916" mass="93721">MGLSLLTGDSSVFSTAFTAIPYDSKAVRLAKAQFTLAATTPPWKEPTKGTSVSAQLASILASKTIIDKTNSGTQILPDDLKTSFTAYKALEKLRVLAEAATVKTASTAQRAQYEKSFAKGLADLQAYLTTAPSDKVNLSFGKPASSAQSSKLAATRAYETQGEGLVKLRSDPLPNLTGQEQFTVKVGRGTLNETFTVDLSQGTQPPTLNSLVSQLNSAISSTLVYNTDGTPRLDAKGEPVTRWSARFEPVYSDGKWALKLETPDGLEQVSLDQIGAKDSLVVATGQTALDAPTATQVFRLNDPTGTNTKVSMGTISALDREATAQNTMAGKTTTITTTATDMDGKVKTSTTKTSNVYAKTDAAAMVTDGQGNSYVVGTTAGDLGANQSDGDNNLFLTKMDGVGNVVWQRSLGASGSSTGAAVSIGADGSIVVAGTVTGSFNGATSADGDMVVAKYAANGDEKFSTVIRSVGTDAAKAVAVGADGSVYVGGRSASGGGDAFVARIDATGKLAERRTIAGAGSDSINALAMDQDGNLLAVVSQGGNASVRKMSASSLSTDLASINLGTADVRAIAVAADGTIAVGGATSSALTGAQVNTKSADRDGFVARIDAGLSGASVTYLGSAADDQVDSVAFLGNELYAGGRTTGDLAAPRRGPTDGFVARIDAATGAIASTSQFGQALLRTEPVRIAADKGGANAISALGFGRGTINPAVSDKLTTQTTLRAGDFFSIKADSGAVRKVSIEAGDTLKTIAARVQGMIGASKGTVTATMLDGVQQLRVTMKPGHDLELIPGGTDTDALAKLGIEPQRIATQAMLPSGAPKVRPGGNFGMDLSEALSLSTLDNAKIAMKKIEEGISMTQTAYRSLYWDDGKARLADGVKKPITGTQSTARESAQLANYQAALNRLNSGASSTLGF</sequence>